<evidence type="ECO:0000256" key="3">
    <source>
        <dbReference type="ARBA" id="ARBA00023082"/>
    </source>
</evidence>
<keyword evidence="3" id="KW-0731">Sigma factor</keyword>
<evidence type="ECO:0000313" key="6">
    <source>
        <dbReference type="EMBL" id="NSL90516.1"/>
    </source>
</evidence>
<dbReference type="NCBIfam" id="TIGR02937">
    <property type="entry name" value="sigma70-ECF"/>
    <property type="match status" value="1"/>
</dbReference>
<dbReference type="InterPro" id="IPR036388">
    <property type="entry name" value="WH-like_DNA-bd_sf"/>
</dbReference>
<dbReference type="InterPro" id="IPR013249">
    <property type="entry name" value="RNA_pol_sigma70_r4_t2"/>
</dbReference>
<dbReference type="GO" id="GO:0006352">
    <property type="term" value="P:DNA-templated transcription initiation"/>
    <property type="evidence" value="ECO:0007669"/>
    <property type="project" value="InterPro"/>
</dbReference>
<dbReference type="PANTHER" id="PTHR43133:SF8">
    <property type="entry name" value="RNA POLYMERASE SIGMA FACTOR HI_1459-RELATED"/>
    <property type="match status" value="1"/>
</dbReference>
<dbReference type="Gene3D" id="1.10.1740.10">
    <property type="match status" value="1"/>
</dbReference>
<evidence type="ECO:0000256" key="1">
    <source>
        <dbReference type="ARBA" id="ARBA00010641"/>
    </source>
</evidence>
<dbReference type="SUPFAM" id="SSF88946">
    <property type="entry name" value="Sigma2 domain of RNA polymerase sigma factors"/>
    <property type="match status" value="1"/>
</dbReference>
<dbReference type="EMBL" id="RIAR02000001">
    <property type="protein sequence ID" value="NSL90516.1"/>
    <property type="molecule type" value="Genomic_DNA"/>
</dbReference>
<keyword evidence="5" id="KW-0804">Transcription</keyword>
<dbReference type="Gene3D" id="1.10.10.10">
    <property type="entry name" value="Winged helix-like DNA-binding domain superfamily/Winged helix DNA-binding domain"/>
    <property type="match status" value="1"/>
</dbReference>
<dbReference type="SUPFAM" id="SSF88659">
    <property type="entry name" value="Sigma3 and sigma4 domains of RNA polymerase sigma factors"/>
    <property type="match status" value="1"/>
</dbReference>
<comment type="caution">
    <text evidence="6">The sequence shown here is derived from an EMBL/GenBank/DDBJ whole genome shotgun (WGS) entry which is preliminary data.</text>
</comment>
<protein>
    <submittedName>
        <fullName evidence="6">Sigma-70 family RNA polymerase sigma factor</fullName>
    </submittedName>
</protein>
<dbReference type="CDD" id="cd06171">
    <property type="entry name" value="Sigma70_r4"/>
    <property type="match status" value="1"/>
</dbReference>
<name>A0A3S1B1P8_9BACT</name>
<reference evidence="6" key="1">
    <citation type="submission" date="2020-05" db="EMBL/GenBank/DDBJ databases">
        <title>Chitinophaga laudate sp. nov., isolated from a tropical peat swamp.</title>
        <authorList>
            <person name="Goh C.B.S."/>
            <person name="Lee M.S."/>
            <person name="Parimannan S."/>
            <person name="Pasbakhsh P."/>
            <person name="Yule C.M."/>
            <person name="Rajandas H."/>
            <person name="Loke S."/>
            <person name="Croft L."/>
            <person name="Tan J.B.L."/>
        </authorList>
    </citation>
    <scope>NUCLEOTIDE SEQUENCE</scope>
    <source>
        <strain evidence="6">Mgbs1</strain>
    </source>
</reference>
<dbReference type="InterPro" id="IPR013324">
    <property type="entry name" value="RNA_pol_sigma_r3/r4-like"/>
</dbReference>
<evidence type="ECO:0000256" key="2">
    <source>
        <dbReference type="ARBA" id="ARBA00023015"/>
    </source>
</evidence>
<dbReference type="OrthoDB" id="655853at2"/>
<keyword evidence="7" id="KW-1185">Reference proteome</keyword>
<dbReference type="GO" id="GO:0016987">
    <property type="term" value="F:sigma factor activity"/>
    <property type="evidence" value="ECO:0007669"/>
    <property type="project" value="UniProtKB-KW"/>
</dbReference>
<dbReference type="Pfam" id="PF08281">
    <property type="entry name" value="Sigma70_r4_2"/>
    <property type="match status" value="1"/>
</dbReference>
<dbReference type="RefSeq" id="WP_127038550.1">
    <property type="nucleotide sequence ID" value="NZ_JAABOK010000005.1"/>
</dbReference>
<dbReference type="InterPro" id="IPR039425">
    <property type="entry name" value="RNA_pol_sigma-70-like"/>
</dbReference>
<dbReference type="InterPro" id="IPR007627">
    <property type="entry name" value="RNA_pol_sigma70_r2"/>
</dbReference>
<evidence type="ECO:0000256" key="4">
    <source>
        <dbReference type="ARBA" id="ARBA00023125"/>
    </source>
</evidence>
<proteinExistence type="inferred from homology"/>
<dbReference type="AlphaFoldDB" id="A0A3S1B1P8"/>
<keyword evidence="2" id="KW-0805">Transcription regulation</keyword>
<organism evidence="6 7">
    <name type="scientific">Chitinophaga solisilvae</name>
    <dbReference type="NCBI Taxonomy" id="1233460"/>
    <lineage>
        <taxon>Bacteria</taxon>
        <taxon>Pseudomonadati</taxon>
        <taxon>Bacteroidota</taxon>
        <taxon>Chitinophagia</taxon>
        <taxon>Chitinophagales</taxon>
        <taxon>Chitinophagaceae</taxon>
        <taxon>Chitinophaga</taxon>
    </lineage>
</organism>
<dbReference type="GO" id="GO:0003677">
    <property type="term" value="F:DNA binding"/>
    <property type="evidence" value="ECO:0007669"/>
    <property type="project" value="UniProtKB-KW"/>
</dbReference>
<evidence type="ECO:0000256" key="5">
    <source>
        <dbReference type="ARBA" id="ARBA00023163"/>
    </source>
</evidence>
<accession>A0A3S1B1P8</accession>
<sequence>MPEPQPIFADMPSTAFNKEQEFTELYLSTQDRLYQYLCYYTRDKHLVQDLMQQCYLKIWERMPVIRDSGNALSLLKTIARNLLTDVIRRRMKEDTQWLEAMKEQVDTLVEAPGVSARASLQALDIAIDRLPDNCREVYLLHREEGLSYREISFRLSISVSMVEKHMSKAIRLLKQDLLTDYALLLLLAAAATAGSH</sequence>
<gene>
    <name evidence="6" type="ORF">ECE50_027075</name>
</gene>
<keyword evidence="4" id="KW-0238">DNA-binding</keyword>
<dbReference type="Pfam" id="PF04542">
    <property type="entry name" value="Sigma70_r2"/>
    <property type="match status" value="1"/>
</dbReference>
<evidence type="ECO:0000313" key="7">
    <source>
        <dbReference type="Proteomes" id="UP000281028"/>
    </source>
</evidence>
<dbReference type="PANTHER" id="PTHR43133">
    <property type="entry name" value="RNA POLYMERASE ECF-TYPE SIGMA FACTO"/>
    <property type="match status" value="1"/>
</dbReference>
<dbReference type="Proteomes" id="UP000281028">
    <property type="component" value="Unassembled WGS sequence"/>
</dbReference>
<dbReference type="InterPro" id="IPR014284">
    <property type="entry name" value="RNA_pol_sigma-70_dom"/>
</dbReference>
<dbReference type="InterPro" id="IPR013325">
    <property type="entry name" value="RNA_pol_sigma_r2"/>
</dbReference>
<comment type="similarity">
    <text evidence="1">Belongs to the sigma-70 factor family. ECF subfamily.</text>
</comment>